<dbReference type="PROSITE" id="PS51471">
    <property type="entry name" value="FE2OG_OXY"/>
    <property type="match status" value="1"/>
</dbReference>
<organism>
    <name type="scientific">Pyricularia oryzae (strain P131)</name>
    <name type="common">Rice blast fungus</name>
    <name type="synonym">Magnaporthe oryzae</name>
    <dbReference type="NCBI Taxonomy" id="1143193"/>
    <lineage>
        <taxon>Eukaryota</taxon>
        <taxon>Fungi</taxon>
        <taxon>Dikarya</taxon>
        <taxon>Ascomycota</taxon>
        <taxon>Pezizomycotina</taxon>
        <taxon>Sordariomycetes</taxon>
        <taxon>Sordariomycetidae</taxon>
        <taxon>Magnaporthales</taxon>
        <taxon>Pyriculariaceae</taxon>
        <taxon>Pyricularia</taxon>
    </lineage>
</organism>
<dbReference type="PANTHER" id="PTHR47991">
    <property type="entry name" value="OXOGLUTARATE/IRON-DEPENDENT DIOXYGENASE"/>
    <property type="match status" value="1"/>
</dbReference>
<evidence type="ECO:0000259" key="4">
    <source>
        <dbReference type="PROSITE" id="PS51471"/>
    </source>
</evidence>
<dbReference type="AlphaFoldDB" id="L7JHA1"/>
<dbReference type="InterPro" id="IPR050295">
    <property type="entry name" value="Plant_2OG-oxidoreductases"/>
</dbReference>
<name>L7JHA1_PYRO1</name>
<protein>
    <submittedName>
        <fullName evidence="5">Oxidoreductase</fullName>
    </submittedName>
</protein>
<reference evidence="5" key="1">
    <citation type="journal article" date="2012" name="PLoS Genet.">
        <title>Comparative analysis of the genomes of two field isolates of the rice blast fungus Magnaporthe oryzae.</title>
        <authorList>
            <person name="Xue M."/>
            <person name="Yang J."/>
            <person name="Li Z."/>
            <person name="Hu S."/>
            <person name="Yao N."/>
            <person name="Dean R.A."/>
            <person name="Zhao W."/>
            <person name="Shen M."/>
            <person name="Zhang H."/>
            <person name="Li C."/>
            <person name="Liu L."/>
            <person name="Cao L."/>
            <person name="Xu X."/>
            <person name="Xing Y."/>
            <person name="Hsiang T."/>
            <person name="Zhang Z."/>
            <person name="Xu J.R."/>
            <person name="Peng Y.L."/>
        </authorList>
    </citation>
    <scope>NUCLEOTIDE SEQUENCE [LARGE SCALE GENOMIC DNA]</scope>
    <source>
        <strain evidence="5">P131</strain>
    </source>
</reference>
<keyword evidence="3" id="KW-0560">Oxidoreductase</keyword>
<feature type="domain" description="Fe2OG dioxygenase" evidence="4">
    <location>
        <begin position="182"/>
        <end position="298"/>
    </location>
</feature>
<dbReference type="GO" id="GO:0016491">
    <property type="term" value="F:oxidoreductase activity"/>
    <property type="evidence" value="ECO:0007669"/>
    <property type="project" value="UniProtKB-KW"/>
</dbReference>
<evidence type="ECO:0000256" key="3">
    <source>
        <dbReference type="RuleBase" id="RU003682"/>
    </source>
</evidence>
<dbReference type="InterPro" id="IPR005123">
    <property type="entry name" value="Oxoglu/Fe-dep_dioxygenase_dom"/>
</dbReference>
<keyword evidence="2 3" id="KW-0408">Iron</keyword>
<proteinExistence type="inferred from homology"/>
<comment type="similarity">
    <text evidence="3">Belongs to the iron/ascorbate-dependent oxidoreductase family.</text>
</comment>
<gene>
    <name evidence="5" type="ORF">OOW_P131scaffold00312g3</name>
</gene>
<evidence type="ECO:0000256" key="1">
    <source>
        <dbReference type="ARBA" id="ARBA00022723"/>
    </source>
</evidence>
<dbReference type="InterPro" id="IPR027443">
    <property type="entry name" value="IPNS-like_sf"/>
</dbReference>
<evidence type="ECO:0000256" key="2">
    <source>
        <dbReference type="ARBA" id="ARBA00023004"/>
    </source>
</evidence>
<dbReference type="EMBL" id="JH795146">
    <property type="protein sequence ID" value="ELQ67582.1"/>
    <property type="molecule type" value="Genomic_DNA"/>
</dbReference>
<evidence type="ECO:0000313" key="5">
    <source>
        <dbReference type="EMBL" id="ELQ67582.1"/>
    </source>
</evidence>
<dbReference type="SUPFAM" id="SSF51197">
    <property type="entry name" value="Clavaminate synthase-like"/>
    <property type="match status" value="1"/>
</dbReference>
<keyword evidence="1 3" id="KW-0479">Metal-binding</keyword>
<sequence length="336" mass="37763">TIETFVMTTSSSAIRTIKRLMMAEVPRLDFSRFSQGTKQEKEEFGEALTKALIEHGFVKLSRKFFNLPAPALQRIACVPGPNPQRGWCGQGTELVSKTRKENYAGHDDVTKLMDAREHFDAGPLEDAQFPNLWPDENDLPGFRETIANHYQICKKVAHQLMAAVEIGMGLSAGVLVDRCRQEASEISLNRYPQIASETLAEGHTKRIWPHTDYGVITLLFQDGVGGLELEDRTRPGEFLPVTPTAPGGRAEMVVNASDTFERWTNGVVRAGLHRVTLPCDEKRAVVPERYSCAFFQKASRETSAGPLPQFVTEDNPARYDEITALQFQQRRNRLHY</sequence>
<dbReference type="GO" id="GO:0046872">
    <property type="term" value="F:metal ion binding"/>
    <property type="evidence" value="ECO:0007669"/>
    <property type="project" value="UniProtKB-KW"/>
</dbReference>
<dbReference type="Gene3D" id="2.60.120.330">
    <property type="entry name" value="B-lactam Antibiotic, Isopenicillin N Synthase, Chain"/>
    <property type="match status" value="1"/>
</dbReference>
<feature type="non-terminal residue" evidence="5">
    <location>
        <position position="336"/>
    </location>
</feature>
<dbReference type="InterPro" id="IPR044861">
    <property type="entry name" value="IPNS-like_FE2OG_OXY"/>
</dbReference>
<accession>L7JHA1</accession>
<dbReference type="Pfam" id="PF03171">
    <property type="entry name" value="2OG-FeII_Oxy"/>
    <property type="match status" value="1"/>
</dbReference>